<proteinExistence type="predicted"/>
<keyword evidence="1" id="KW-1133">Transmembrane helix</keyword>
<feature type="transmembrane region" description="Helical" evidence="1">
    <location>
        <begin position="145"/>
        <end position="162"/>
    </location>
</feature>
<dbReference type="InterPro" id="IPR001623">
    <property type="entry name" value="DnaJ_domain"/>
</dbReference>
<dbReference type="PROSITE" id="PS50076">
    <property type="entry name" value="DNAJ_2"/>
    <property type="match status" value="1"/>
</dbReference>
<evidence type="ECO:0000256" key="1">
    <source>
        <dbReference type="SAM" id="Phobius"/>
    </source>
</evidence>
<dbReference type="InterPro" id="IPR036869">
    <property type="entry name" value="J_dom_sf"/>
</dbReference>
<dbReference type="Pfam" id="PF00226">
    <property type="entry name" value="DnaJ"/>
    <property type="match status" value="1"/>
</dbReference>
<dbReference type="InterPro" id="IPR052763">
    <property type="entry name" value="DnaJ_C4"/>
</dbReference>
<keyword evidence="1" id="KW-0812">Transmembrane</keyword>
<evidence type="ECO:0000313" key="3">
    <source>
        <dbReference type="EMBL" id="BDV34879.1"/>
    </source>
</evidence>
<feature type="transmembrane region" description="Helical" evidence="1">
    <location>
        <begin position="168"/>
        <end position="188"/>
    </location>
</feature>
<feature type="domain" description="J" evidence="2">
    <location>
        <begin position="3"/>
        <end position="64"/>
    </location>
</feature>
<dbReference type="SUPFAM" id="SSF46565">
    <property type="entry name" value="Chaperone J-domain"/>
    <property type="match status" value="1"/>
</dbReference>
<sequence length="200" mass="22561">MASHYEVLGVNEDATRREINAAYRRLVKQHHPDKGGDPAKFQRVTQAYNALKSEPEREAYDFEHKFGSFLDETANKRTLLQRLNAFLRDRAFAALSVLSFLLGVLLIDSGDGVNESYNPFLLAAGCAFILLCVGFFANRGQAYDGLGAALLRAVFSILFFLFDVLMRVYVILALMFSVVVLVALLNWLKKNFLHLLPLHF</sequence>
<dbReference type="PANTHER" id="PTHR44825:SF1">
    <property type="entry name" value="DNAJ HOMOLOG SUBFAMILY C MEMBER 4"/>
    <property type="match status" value="1"/>
</dbReference>
<name>A0ABN6VHL8_9HYPH</name>
<dbReference type="PANTHER" id="PTHR44825">
    <property type="match status" value="1"/>
</dbReference>
<organism evidence="3 4">
    <name type="scientific">Methylocystis iwaonis</name>
    <dbReference type="NCBI Taxonomy" id="2885079"/>
    <lineage>
        <taxon>Bacteria</taxon>
        <taxon>Pseudomonadati</taxon>
        <taxon>Pseudomonadota</taxon>
        <taxon>Alphaproteobacteria</taxon>
        <taxon>Hyphomicrobiales</taxon>
        <taxon>Methylocystaceae</taxon>
        <taxon>Methylocystis</taxon>
    </lineage>
</organism>
<dbReference type="Gene3D" id="1.10.287.110">
    <property type="entry name" value="DnaJ domain"/>
    <property type="match status" value="1"/>
</dbReference>
<evidence type="ECO:0000313" key="4">
    <source>
        <dbReference type="Proteomes" id="UP001317629"/>
    </source>
</evidence>
<dbReference type="EMBL" id="AP027142">
    <property type="protein sequence ID" value="BDV34879.1"/>
    <property type="molecule type" value="Genomic_DNA"/>
</dbReference>
<dbReference type="RefSeq" id="WP_281928156.1">
    <property type="nucleotide sequence ID" value="NZ_AP027142.1"/>
</dbReference>
<keyword evidence="1" id="KW-0472">Membrane</keyword>
<dbReference type="CDD" id="cd06257">
    <property type="entry name" value="DnaJ"/>
    <property type="match status" value="1"/>
</dbReference>
<protein>
    <recommendedName>
        <fullName evidence="2">J domain-containing protein</fullName>
    </recommendedName>
</protein>
<accession>A0ABN6VHL8</accession>
<reference evidence="3 4" key="1">
    <citation type="journal article" date="2023" name="Int. J. Syst. Evol. Microbiol.">
        <title>Methylocystis iwaonis sp. nov., a type II methane-oxidizing bacterium from surface soil of a rice paddy field in Japan, and emended description of the genus Methylocystis (ex Whittenbury et al. 1970) Bowman et al. 1993.</title>
        <authorList>
            <person name="Kaise H."/>
            <person name="Sawadogo J.B."/>
            <person name="Alam M.S."/>
            <person name="Ueno C."/>
            <person name="Dianou D."/>
            <person name="Shinjo R."/>
            <person name="Asakawa S."/>
        </authorList>
    </citation>
    <scope>NUCLEOTIDE SEQUENCE [LARGE SCALE GENOMIC DNA]</scope>
    <source>
        <strain evidence="3 4">SS37A-Re</strain>
    </source>
</reference>
<dbReference type="PRINTS" id="PR00625">
    <property type="entry name" value="JDOMAIN"/>
</dbReference>
<dbReference type="Proteomes" id="UP001317629">
    <property type="component" value="Chromosome"/>
</dbReference>
<feature type="transmembrane region" description="Helical" evidence="1">
    <location>
        <begin position="119"/>
        <end position="138"/>
    </location>
</feature>
<keyword evidence="4" id="KW-1185">Reference proteome</keyword>
<feature type="transmembrane region" description="Helical" evidence="1">
    <location>
        <begin position="91"/>
        <end position="107"/>
    </location>
</feature>
<dbReference type="SMART" id="SM00271">
    <property type="entry name" value="DnaJ"/>
    <property type="match status" value="1"/>
</dbReference>
<evidence type="ECO:0000259" key="2">
    <source>
        <dbReference type="PROSITE" id="PS50076"/>
    </source>
</evidence>
<gene>
    <name evidence="3" type="ORF">SS37A_24080</name>
</gene>